<dbReference type="OrthoDB" id="9804196at2"/>
<dbReference type="PANTHER" id="PTHR45947:SF3">
    <property type="entry name" value="SULFOQUINOVOSYL TRANSFERASE SQD2"/>
    <property type="match status" value="1"/>
</dbReference>
<dbReference type="Pfam" id="PF00534">
    <property type="entry name" value="Glycos_transf_1"/>
    <property type="match status" value="2"/>
</dbReference>
<dbReference type="PANTHER" id="PTHR45947">
    <property type="entry name" value="SULFOQUINOVOSYL TRANSFERASE SQD2"/>
    <property type="match status" value="1"/>
</dbReference>
<dbReference type="HOGENOM" id="CLU_526646_0_0_9"/>
<organism evidence="2 3">
    <name type="scientific">Peptoclostridium acidaminophilum DSM 3953</name>
    <dbReference type="NCBI Taxonomy" id="1286171"/>
    <lineage>
        <taxon>Bacteria</taxon>
        <taxon>Bacillati</taxon>
        <taxon>Bacillota</taxon>
        <taxon>Clostridia</taxon>
        <taxon>Peptostreptococcales</taxon>
        <taxon>Peptoclostridiaceae</taxon>
        <taxon>Peptoclostridium</taxon>
    </lineage>
</organism>
<evidence type="ECO:0000313" key="2">
    <source>
        <dbReference type="EMBL" id="AHM56065.1"/>
    </source>
</evidence>
<name>W8T5D2_PEPAC</name>
<feature type="domain" description="Glycosyl transferase family 1" evidence="1">
    <location>
        <begin position="309"/>
        <end position="366"/>
    </location>
</feature>
<sequence length="565" mass="63725">MKIWITHGYFLTGTGSNLYVQNLSKQLCSMGHDVTLFCQDREFEKQKFIDSGYVFDANNEQAELIHTKVTPYEGKCTCFVPNIGKVLPVYVKDKYEGFDVHEIPQLSKSQLEYYIDCNAKALKSRLLHEKPDMIISNHVVMQPVYVKRALEGTEGIVNFNVVHGSALNFSVRKSELASSYAIEGLSVADGIVFLTEHSMREFGDYFDERATLTGRRILIPAGVDIERFVPLEKGQSKGERIKSLLGNIESAGGVCMNAEDYEKNRIVSGLIKDSTASQLSEHKAELMEKGDRKCIDADITQKLVGIDWENENIVLFYGKYLWTKGIHNIILALPLVLKENPDTRIIIVGYGTSRGYLESVVDALDSGDPQKLEYLLKHPNEFQSHVEQGTEIYSKWIVDMLEDGELSKEYMDIAKGNVSDKVILTGFMDHELLKDMIPCADVAIAPSIFPEAFGLVGVEALACGVIPLQTYHSGFKYVVDTYSELFELDERLKKLDKLWLREDLVSNIALNINTVFEAYRIGGQDLIDRVRRDARKICTDNYSWASVAERFVSEAKAKNEAVNVR</sequence>
<evidence type="ECO:0000259" key="1">
    <source>
        <dbReference type="Pfam" id="PF00534"/>
    </source>
</evidence>
<protein>
    <submittedName>
        <fullName evidence="2">Glycosyl transferase, group 1</fullName>
    </submittedName>
</protein>
<dbReference type="KEGG" id="eac:EAL2_c07650"/>
<dbReference type="RefSeq" id="WP_025435098.1">
    <property type="nucleotide sequence ID" value="NZ_CP007452.1"/>
</dbReference>
<keyword evidence="3" id="KW-1185">Reference proteome</keyword>
<dbReference type="STRING" id="1286171.EAL2_c07650"/>
<evidence type="ECO:0000313" key="3">
    <source>
        <dbReference type="Proteomes" id="UP000019591"/>
    </source>
</evidence>
<dbReference type="InterPro" id="IPR050194">
    <property type="entry name" value="Glycosyltransferase_grp1"/>
</dbReference>
<dbReference type="EMBL" id="CP007452">
    <property type="protein sequence ID" value="AHM56065.1"/>
    <property type="molecule type" value="Genomic_DNA"/>
</dbReference>
<accession>W8T5D2</accession>
<dbReference type="InterPro" id="IPR001296">
    <property type="entry name" value="Glyco_trans_1"/>
</dbReference>
<dbReference type="CDD" id="cd03801">
    <property type="entry name" value="GT4_PimA-like"/>
    <property type="match status" value="1"/>
</dbReference>
<dbReference type="Gene3D" id="3.40.50.2000">
    <property type="entry name" value="Glycogen Phosphorylase B"/>
    <property type="match status" value="2"/>
</dbReference>
<keyword evidence="2" id="KW-0808">Transferase</keyword>
<proteinExistence type="predicted"/>
<dbReference type="eggNOG" id="COG0297">
    <property type="taxonomic scope" value="Bacteria"/>
</dbReference>
<reference evidence="2 3" key="1">
    <citation type="journal article" date="2014" name="Genome Announc.">
        <title>Complete Genome Sequence of Amino Acid-Utilizing Eubacterium acidaminophilum al-2 (DSM 3953).</title>
        <authorList>
            <person name="Poehlein A."/>
            <person name="Andreesen J.R."/>
            <person name="Daniel R."/>
        </authorList>
    </citation>
    <scope>NUCLEOTIDE SEQUENCE [LARGE SCALE GENOMIC DNA]</scope>
    <source>
        <strain evidence="2 3">DSM 3953</strain>
    </source>
</reference>
<dbReference type="PATRIC" id="fig|1286171.3.peg.710"/>
<dbReference type="GO" id="GO:0016758">
    <property type="term" value="F:hexosyltransferase activity"/>
    <property type="evidence" value="ECO:0007669"/>
    <property type="project" value="TreeGrafter"/>
</dbReference>
<dbReference type="AlphaFoldDB" id="W8T5D2"/>
<gene>
    <name evidence="2" type="ORF">EAL2_c07650</name>
</gene>
<dbReference type="SUPFAM" id="SSF53756">
    <property type="entry name" value="UDP-Glycosyltransferase/glycogen phosphorylase"/>
    <property type="match status" value="1"/>
</dbReference>
<dbReference type="Proteomes" id="UP000019591">
    <property type="component" value="Chromosome"/>
</dbReference>
<feature type="domain" description="Glycosyl transferase family 1" evidence="1">
    <location>
        <begin position="413"/>
        <end position="482"/>
    </location>
</feature>